<evidence type="ECO:0000313" key="2">
    <source>
        <dbReference type="Proteomes" id="UP001424741"/>
    </source>
</evidence>
<dbReference type="EMBL" id="BAABRL010000004">
    <property type="protein sequence ID" value="GAA5495491.1"/>
    <property type="molecule type" value="Genomic_DNA"/>
</dbReference>
<dbReference type="InterPro" id="IPR019647">
    <property type="entry name" value="PhoP_reg_network_YrbL"/>
</dbReference>
<organism evidence="1 2">
    <name type="scientific">Rubritalea halochordaticola</name>
    <dbReference type="NCBI Taxonomy" id="714537"/>
    <lineage>
        <taxon>Bacteria</taxon>
        <taxon>Pseudomonadati</taxon>
        <taxon>Verrucomicrobiota</taxon>
        <taxon>Verrucomicrobiia</taxon>
        <taxon>Verrucomicrobiales</taxon>
        <taxon>Rubritaleaceae</taxon>
        <taxon>Rubritalea</taxon>
    </lineage>
</organism>
<keyword evidence="2" id="KW-1185">Reference proteome</keyword>
<comment type="caution">
    <text evidence="1">The sequence shown here is derived from an EMBL/GenBank/DDBJ whole genome shotgun (WGS) entry which is preliminary data.</text>
</comment>
<name>A0ABP9UYG7_9BACT</name>
<evidence type="ECO:0000313" key="1">
    <source>
        <dbReference type="EMBL" id="GAA5495491.1"/>
    </source>
</evidence>
<protein>
    <recommendedName>
        <fullName evidence="3">PhoP regulatory network protein YrbL</fullName>
    </recommendedName>
</protein>
<reference evidence="1 2" key="1">
    <citation type="submission" date="2024-02" db="EMBL/GenBank/DDBJ databases">
        <title>Rubritalea halochordaticola NBRC 107102.</title>
        <authorList>
            <person name="Ichikawa N."/>
            <person name="Katano-Makiyama Y."/>
            <person name="Hidaka K."/>
        </authorList>
    </citation>
    <scope>NUCLEOTIDE SEQUENCE [LARGE SCALE GENOMIC DNA]</scope>
    <source>
        <strain evidence="1 2">NBRC 107102</strain>
    </source>
</reference>
<sequence length="213" mass="24486">MPRTLILKDTQPIAKGKSRLVFQHPDEPDLIIKVMRPEVIEDRFGAGTKWYKRRRRYGKYVSYIREIQEYIAVHAKHNDDLPFLQEIIGFAKTDLGLGLVLKAIQNQDGTLSPTLAMLIKEHRLDDTILQALSTCLDQLLNCDVIVSDINLGNLVYQERDGQPSRFILIDGIGNNTPLPFKAISRRINRKSKLGRFAKLYNRIERAKKANRHP</sequence>
<evidence type="ECO:0008006" key="3">
    <source>
        <dbReference type="Google" id="ProtNLM"/>
    </source>
</evidence>
<dbReference type="Pfam" id="PF10707">
    <property type="entry name" value="YrbL-PhoP_reg"/>
    <property type="match status" value="1"/>
</dbReference>
<gene>
    <name evidence="1" type="ORF">Rhal01_01666</name>
</gene>
<dbReference type="Proteomes" id="UP001424741">
    <property type="component" value="Unassembled WGS sequence"/>
</dbReference>
<dbReference type="RefSeq" id="WP_346188283.1">
    <property type="nucleotide sequence ID" value="NZ_BAABRL010000004.1"/>
</dbReference>
<accession>A0ABP9UYG7</accession>
<proteinExistence type="predicted"/>